<feature type="compositionally biased region" description="Polar residues" evidence="1">
    <location>
        <begin position="73"/>
        <end position="86"/>
    </location>
</feature>
<evidence type="ECO:0000313" key="3">
    <source>
        <dbReference type="EMBL" id="GFU58525.1"/>
    </source>
</evidence>
<comment type="caution">
    <text evidence="2">The sequence shown here is derived from an EMBL/GenBank/DDBJ whole genome shotgun (WGS) entry which is preliminary data.</text>
</comment>
<keyword evidence="4" id="KW-1185">Reference proteome</keyword>
<dbReference type="AlphaFoldDB" id="A0A8X6TYC6"/>
<protein>
    <submittedName>
        <fullName evidence="2">Uncharacterized protein</fullName>
    </submittedName>
</protein>
<gene>
    <name evidence="2" type="ORF">NPIL_166081</name>
    <name evidence="3" type="ORF">NPIL_277991</name>
</gene>
<organism evidence="2 4">
    <name type="scientific">Nephila pilipes</name>
    <name type="common">Giant wood spider</name>
    <name type="synonym">Nephila maculata</name>
    <dbReference type="NCBI Taxonomy" id="299642"/>
    <lineage>
        <taxon>Eukaryota</taxon>
        <taxon>Metazoa</taxon>
        <taxon>Ecdysozoa</taxon>
        <taxon>Arthropoda</taxon>
        <taxon>Chelicerata</taxon>
        <taxon>Arachnida</taxon>
        <taxon>Araneae</taxon>
        <taxon>Araneomorphae</taxon>
        <taxon>Entelegynae</taxon>
        <taxon>Araneoidea</taxon>
        <taxon>Nephilidae</taxon>
        <taxon>Nephila</taxon>
    </lineage>
</organism>
<evidence type="ECO:0000313" key="4">
    <source>
        <dbReference type="Proteomes" id="UP000887013"/>
    </source>
</evidence>
<evidence type="ECO:0000256" key="1">
    <source>
        <dbReference type="SAM" id="MobiDB-lite"/>
    </source>
</evidence>
<evidence type="ECO:0000313" key="2">
    <source>
        <dbReference type="EMBL" id="GFT70263.1"/>
    </source>
</evidence>
<proteinExistence type="predicted"/>
<feature type="region of interest" description="Disordered" evidence="1">
    <location>
        <begin position="67"/>
        <end position="86"/>
    </location>
</feature>
<dbReference type="EMBL" id="BMAW01020832">
    <property type="protein sequence ID" value="GFT70263.1"/>
    <property type="molecule type" value="Genomic_DNA"/>
</dbReference>
<reference evidence="2" key="1">
    <citation type="submission" date="2020-08" db="EMBL/GenBank/DDBJ databases">
        <title>Multicomponent nature underlies the extraordinary mechanical properties of spider dragline silk.</title>
        <authorList>
            <person name="Kono N."/>
            <person name="Nakamura H."/>
            <person name="Mori M."/>
            <person name="Yoshida Y."/>
            <person name="Ohtoshi R."/>
            <person name="Malay A.D."/>
            <person name="Moran D.A.P."/>
            <person name="Tomita M."/>
            <person name="Numata K."/>
            <person name="Arakawa K."/>
        </authorList>
    </citation>
    <scope>NUCLEOTIDE SEQUENCE</scope>
</reference>
<name>A0A8X6TYC6_NEPPI</name>
<dbReference type="Proteomes" id="UP000887013">
    <property type="component" value="Unassembled WGS sequence"/>
</dbReference>
<sequence>MSPPVLTCYTDIYWTRDQQDQKLNKWKDFSYSEQPRFLVFEKNELHHTLFMQFRVLCCSPSRTRNPVADTSFERPQTGTTSTMTVRGQQVVHHSCTSSKK</sequence>
<accession>A0A8X6TYC6</accession>
<dbReference type="EMBL" id="BMAW01040157">
    <property type="protein sequence ID" value="GFU58525.1"/>
    <property type="molecule type" value="Genomic_DNA"/>
</dbReference>